<dbReference type="AlphaFoldDB" id="A0A0E9UUV8"/>
<reference evidence="1" key="2">
    <citation type="journal article" date="2015" name="Fish Shellfish Immunol.">
        <title>Early steps in the European eel (Anguilla anguilla)-Vibrio vulnificus interaction in the gills: Role of the RtxA13 toxin.</title>
        <authorList>
            <person name="Callol A."/>
            <person name="Pajuelo D."/>
            <person name="Ebbesson L."/>
            <person name="Teles M."/>
            <person name="MacKenzie S."/>
            <person name="Amaro C."/>
        </authorList>
    </citation>
    <scope>NUCLEOTIDE SEQUENCE</scope>
</reference>
<protein>
    <submittedName>
        <fullName evidence="1">Uncharacterized protein</fullName>
    </submittedName>
</protein>
<organism evidence="1">
    <name type="scientific">Anguilla anguilla</name>
    <name type="common">European freshwater eel</name>
    <name type="synonym">Muraena anguilla</name>
    <dbReference type="NCBI Taxonomy" id="7936"/>
    <lineage>
        <taxon>Eukaryota</taxon>
        <taxon>Metazoa</taxon>
        <taxon>Chordata</taxon>
        <taxon>Craniata</taxon>
        <taxon>Vertebrata</taxon>
        <taxon>Euteleostomi</taxon>
        <taxon>Actinopterygii</taxon>
        <taxon>Neopterygii</taxon>
        <taxon>Teleostei</taxon>
        <taxon>Anguilliformes</taxon>
        <taxon>Anguillidae</taxon>
        <taxon>Anguilla</taxon>
    </lineage>
</organism>
<evidence type="ECO:0000313" key="1">
    <source>
        <dbReference type="EMBL" id="JAH69541.1"/>
    </source>
</evidence>
<reference evidence="1" key="1">
    <citation type="submission" date="2014-11" db="EMBL/GenBank/DDBJ databases">
        <authorList>
            <person name="Amaro Gonzalez C."/>
        </authorList>
    </citation>
    <scope>NUCLEOTIDE SEQUENCE</scope>
</reference>
<dbReference type="EMBL" id="GBXM01039036">
    <property type="protein sequence ID" value="JAH69541.1"/>
    <property type="molecule type" value="Transcribed_RNA"/>
</dbReference>
<accession>A0A0E9UUV8</accession>
<name>A0A0E9UUV8_ANGAN</name>
<proteinExistence type="predicted"/>
<sequence>MCSPSGYPADQPPKFSVINVTLPLLHPSLTLISLSGVQKALEQLY</sequence>